<evidence type="ECO:0000313" key="1">
    <source>
        <dbReference type="EMBL" id="KKN00742.1"/>
    </source>
</evidence>
<organism evidence="1">
    <name type="scientific">marine sediment metagenome</name>
    <dbReference type="NCBI Taxonomy" id="412755"/>
    <lineage>
        <taxon>unclassified sequences</taxon>
        <taxon>metagenomes</taxon>
        <taxon>ecological metagenomes</taxon>
    </lineage>
</organism>
<sequence length="56" mass="6036">MPKLNIKTVDEATLGGREKDELSKICKRSGVHPGGTKEALIARIKEGKTNPVFASD</sequence>
<dbReference type="AlphaFoldDB" id="A0A0F9MMZ3"/>
<protein>
    <recommendedName>
        <fullName evidence="2">SAP domain-containing protein</fullName>
    </recommendedName>
</protein>
<proteinExistence type="predicted"/>
<accession>A0A0F9MMZ3</accession>
<evidence type="ECO:0008006" key="2">
    <source>
        <dbReference type="Google" id="ProtNLM"/>
    </source>
</evidence>
<dbReference type="EMBL" id="LAZR01005340">
    <property type="protein sequence ID" value="KKN00742.1"/>
    <property type="molecule type" value="Genomic_DNA"/>
</dbReference>
<gene>
    <name evidence="1" type="ORF">LCGC14_1134810</name>
</gene>
<reference evidence="1" key="1">
    <citation type="journal article" date="2015" name="Nature">
        <title>Complex archaea that bridge the gap between prokaryotes and eukaryotes.</title>
        <authorList>
            <person name="Spang A."/>
            <person name="Saw J.H."/>
            <person name="Jorgensen S.L."/>
            <person name="Zaremba-Niedzwiedzka K."/>
            <person name="Martijn J."/>
            <person name="Lind A.E."/>
            <person name="van Eijk R."/>
            <person name="Schleper C."/>
            <person name="Guy L."/>
            <person name="Ettema T.J."/>
        </authorList>
    </citation>
    <scope>NUCLEOTIDE SEQUENCE</scope>
</reference>
<name>A0A0F9MMZ3_9ZZZZ</name>
<comment type="caution">
    <text evidence="1">The sequence shown here is derived from an EMBL/GenBank/DDBJ whole genome shotgun (WGS) entry which is preliminary data.</text>
</comment>